<dbReference type="Proteomes" id="UP001164539">
    <property type="component" value="Chromosome 4"/>
</dbReference>
<protein>
    <submittedName>
        <fullName evidence="1">tRNA (Guanine(26)-N(2))-dimethyltransferase</fullName>
    </submittedName>
</protein>
<sequence>MLTLTPETLSSFTIFHKPLPKSPNPNPKPSNSPHIPRFNPPIYANCYQPTYQSERGLQFETEDTFFRHESATGRDLGVLSAALYKQSKQHLRVLDAMCGCGIRSLRYLAEAEADFVMANDGNDSHRRVILNNLKKIDRGSGDEKRWVVTHFDANRVLSECYLKREFFDLIDIDSFGSDSSFLRTVFNAVKRDGLLYLTSTDGYSSGGHRPNNSLAAYGAYIRPMPYSNEIGLRMLIGGAVREASAQGYHVAPLFSYYSYHGPVFRVMLRVHRKPLPDSRHYGFISYCEQCGNSQAYCWEELGQISCSCSNSIGPSSPVVSGPLWTGPLHDATHITAMLNLAEQWGWVGDGAGTDLEKLLKRMIDESNPRLPFGYIKLDEMASRAKMNSPSLKTMMSAIQKEGYAVSRSHIASNAIKTNCPMKECVRIAKELMVH</sequence>
<evidence type="ECO:0000313" key="1">
    <source>
        <dbReference type="EMBL" id="KAJ4720217.1"/>
    </source>
</evidence>
<name>A0ACC1Y8X9_MELAZ</name>
<dbReference type="EMBL" id="CM051397">
    <property type="protein sequence ID" value="KAJ4720217.1"/>
    <property type="molecule type" value="Genomic_DNA"/>
</dbReference>
<organism evidence="1 2">
    <name type="scientific">Melia azedarach</name>
    <name type="common">Chinaberry tree</name>
    <dbReference type="NCBI Taxonomy" id="155640"/>
    <lineage>
        <taxon>Eukaryota</taxon>
        <taxon>Viridiplantae</taxon>
        <taxon>Streptophyta</taxon>
        <taxon>Embryophyta</taxon>
        <taxon>Tracheophyta</taxon>
        <taxon>Spermatophyta</taxon>
        <taxon>Magnoliopsida</taxon>
        <taxon>eudicotyledons</taxon>
        <taxon>Gunneridae</taxon>
        <taxon>Pentapetalae</taxon>
        <taxon>rosids</taxon>
        <taxon>malvids</taxon>
        <taxon>Sapindales</taxon>
        <taxon>Meliaceae</taxon>
        <taxon>Melia</taxon>
    </lineage>
</organism>
<reference evidence="1 2" key="1">
    <citation type="journal article" date="2023" name="Science">
        <title>Complex scaffold remodeling in plant triterpene biosynthesis.</title>
        <authorList>
            <person name="De La Pena R."/>
            <person name="Hodgson H."/>
            <person name="Liu J.C."/>
            <person name="Stephenson M.J."/>
            <person name="Martin A.C."/>
            <person name="Owen C."/>
            <person name="Harkess A."/>
            <person name="Leebens-Mack J."/>
            <person name="Jimenez L.E."/>
            <person name="Osbourn A."/>
            <person name="Sattely E.S."/>
        </authorList>
    </citation>
    <scope>NUCLEOTIDE SEQUENCE [LARGE SCALE GENOMIC DNA]</scope>
    <source>
        <strain evidence="2">cv. JPN11</strain>
        <tissue evidence="1">Leaf</tissue>
    </source>
</reference>
<comment type="caution">
    <text evidence="1">The sequence shown here is derived from an EMBL/GenBank/DDBJ whole genome shotgun (WGS) entry which is preliminary data.</text>
</comment>
<keyword evidence="2" id="KW-1185">Reference proteome</keyword>
<accession>A0ACC1Y8X9</accession>
<gene>
    <name evidence="1" type="ORF">OWV82_008080</name>
</gene>
<proteinExistence type="predicted"/>
<evidence type="ECO:0000313" key="2">
    <source>
        <dbReference type="Proteomes" id="UP001164539"/>
    </source>
</evidence>